<feature type="domain" description="Peptidase S11 D-alanyl-D-alanine carboxypeptidase A N-terminal" evidence="12">
    <location>
        <begin position="160"/>
        <end position="383"/>
    </location>
</feature>
<dbReference type="GO" id="GO:0008360">
    <property type="term" value="P:regulation of cell shape"/>
    <property type="evidence" value="ECO:0007669"/>
    <property type="project" value="UniProtKB-KW"/>
</dbReference>
<sequence length="474" mass="50217">MLSTPAPVSPSQRHALNKVMPTVAELERYYFQPMRTTLRYGLTALLTSWALLLPATSVAQEPIEELPEVTAGNAESLQDIIEEAEEAAEASGEATPTTRTEAPNTDLCPYKESPSPAQSTSEVVAPGATTPEPVAVPAVPAGGDKLATCGVITPDGFELPDDLTASAWMVFDIDSGEIMAAKDPHGRYRPASIIKVLLSLVAIDELDPATVVTGSDEAANIEGSRVGVGEGGQYTVDQLLHGLLLASGNDAAYLLAQELGGDQVALEKVNALAKQLGTQDTFAATYSGLDAPGMSTSTYDMSLIYQYAWQNPTFEAIISTDHIDFPGWGENEGFQVWNDNALFMNDPDGIGGKTGFTDDANHTFVGGLNREGRRLAAVLLDATVSDIRPWEQARLLIDASLPITPGSGVGQLGVHDAQEAISATPEMPESTETPTQDSSGSVSDLLKLAVPIAVIVLLLIAALAWTFRASKRRR</sequence>
<evidence type="ECO:0000256" key="6">
    <source>
        <dbReference type="ARBA" id="ARBA00023316"/>
    </source>
</evidence>
<evidence type="ECO:0000259" key="12">
    <source>
        <dbReference type="Pfam" id="PF00768"/>
    </source>
</evidence>
<organism evidence="13 14">
    <name type="scientific">Corynebacterium suranareeae</name>
    <dbReference type="NCBI Taxonomy" id="2506452"/>
    <lineage>
        <taxon>Bacteria</taxon>
        <taxon>Bacillati</taxon>
        <taxon>Actinomycetota</taxon>
        <taxon>Actinomycetes</taxon>
        <taxon>Mycobacteriales</taxon>
        <taxon>Corynebacteriaceae</taxon>
        <taxon>Corynebacterium</taxon>
    </lineage>
</organism>
<feature type="active site" description="Acyl-ester intermediate" evidence="7">
    <location>
        <position position="192"/>
    </location>
</feature>
<feature type="active site" description="Proton acceptor" evidence="7">
    <location>
        <position position="195"/>
    </location>
</feature>
<keyword evidence="11" id="KW-1133">Transmembrane helix</keyword>
<dbReference type="SUPFAM" id="SSF56601">
    <property type="entry name" value="beta-lactamase/transpeptidase-like"/>
    <property type="match status" value="1"/>
</dbReference>
<evidence type="ECO:0000313" key="13">
    <source>
        <dbReference type="EMBL" id="BAU95076.1"/>
    </source>
</evidence>
<comment type="similarity">
    <text evidence="1 9">Belongs to the peptidase S11 family.</text>
</comment>
<evidence type="ECO:0000313" key="14">
    <source>
        <dbReference type="Proteomes" id="UP000218244"/>
    </source>
</evidence>
<keyword evidence="3" id="KW-0378">Hydrolase</keyword>
<evidence type="ECO:0000256" key="1">
    <source>
        <dbReference type="ARBA" id="ARBA00007164"/>
    </source>
</evidence>
<gene>
    <name evidence="13" type="ORF">N24_0814</name>
</gene>
<evidence type="ECO:0000256" key="8">
    <source>
        <dbReference type="PIRSR" id="PIRSR618044-2"/>
    </source>
</evidence>
<reference evidence="13 14" key="1">
    <citation type="submission" date="2016-02" db="EMBL/GenBank/DDBJ databases">
        <title>Corynebacterium glutamicum N24 whole genome sequencing project.</title>
        <authorList>
            <person name="Matsutani M."/>
            <person name="Nangtapong N."/>
            <person name="Yakushi T."/>
            <person name="Matsushita K."/>
        </authorList>
    </citation>
    <scope>NUCLEOTIDE SEQUENCE [LARGE SCALE GENOMIC DNA]</scope>
    <source>
        <strain evidence="13 14">N24</strain>
    </source>
</reference>
<feature type="region of interest" description="Disordered" evidence="10">
    <location>
        <begin position="85"/>
        <end position="125"/>
    </location>
</feature>
<dbReference type="PANTHER" id="PTHR21581">
    <property type="entry name" value="D-ALANYL-D-ALANINE CARBOXYPEPTIDASE"/>
    <property type="match status" value="1"/>
</dbReference>
<keyword evidence="11" id="KW-0472">Membrane</keyword>
<name>A0A160PNU8_9CORY</name>
<dbReference type="GO" id="GO:0006508">
    <property type="term" value="P:proteolysis"/>
    <property type="evidence" value="ECO:0007669"/>
    <property type="project" value="InterPro"/>
</dbReference>
<dbReference type="InterPro" id="IPR001967">
    <property type="entry name" value="Peptidase_S11_N"/>
</dbReference>
<keyword evidence="13" id="KW-0121">Carboxypeptidase</keyword>
<dbReference type="GO" id="GO:0009002">
    <property type="term" value="F:serine-type D-Ala-D-Ala carboxypeptidase activity"/>
    <property type="evidence" value="ECO:0007669"/>
    <property type="project" value="InterPro"/>
</dbReference>
<dbReference type="AlphaFoldDB" id="A0A160PNU8"/>
<dbReference type="Gene3D" id="3.40.710.10">
    <property type="entry name" value="DD-peptidase/beta-lactamase superfamily"/>
    <property type="match status" value="1"/>
</dbReference>
<feature type="active site" evidence="7">
    <location>
        <position position="247"/>
    </location>
</feature>
<keyword evidence="4" id="KW-0133">Cell shape</keyword>
<dbReference type="GO" id="GO:0071555">
    <property type="term" value="P:cell wall organization"/>
    <property type="evidence" value="ECO:0007669"/>
    <property type="project" value="UniProtKB-KW"/>
</dbReference>
<dbReference type="KEGG" id="csur:N24_0814"/>
<dbReference type="EMBL" id="AP017369">
    <property type="protein sequence ID" value="BAU95076.1"/>
    <property type="molecule type" value="Genomic_DNA"/>
</dbReference>
<evidence type="ECO:0000256" key="3">
    <source>
        <dbReference type="ARBA" id="ARBA00022801"/>
    </source>
</evidence>
<keyword evidence="5" id="KW-0573">Peptidoglycan synthesis</keyword>
<dbReference type="InterPro" id="IPR018044">
    <property type="entry name" value="Peptidase_S11"/>
</dbReference>
<feature type="binding site" evidence="8">
    <location>
        <position position="353"/>
    </location>
    <ligand>
        <name>substrate</name>
    </ligand>
</feature>
<keyword evidence="2" id="KW-0732">Signal</keyword>
<keyword evidence="11" id="KW-0812">Transmembrane</keyword>
<evidence type="ECO:0000256" key="11">
    <source>
        <dbReference type="SAM" id="Phobius"/>
    </source>
</evidence>
<dbReference type="PANTHER" id="PTHR21581:SF33">
    <property type="entry name" value="D-ALANYL-D-ALANINE CARBOXYPEPTIDASE DACB"/>
    <property type="match status" value="1"/>
</dbReference>
<evidence type="ECO:0000256" key="10">
    <source>
        <dbReference type="SAM" id="MobiDB-lite"/>
    </source>
</evidence>
<dbReference type="Proteomes" id="UP000218244">
    <property type="component" value="Chromosome"/>
</dbReference>
<feature type="transmembrane region" description="Helical" evidence="11">
    <location>
        <begin position="448"/>
        <end position="467"/>
    </location>
</feature>
<protein>
    <submittedName>
        <fullName evidence="13">D-alanyl-D-alanine carboxypeptidase</fullName>
    </submittedName>
</protein>
<evidence type="ECO:0000256" key="4">
    <source>
        <dbReference type="ARBA" id="ARBA00022960"/>
    </source>
</evidence>
<evidence type="ECO:0000256" key="7">
    <source>
        <dbReference type="PIRSR" id="PIRSR618044-1"/>
    </source>
</evidence>
<dbReference type="InterPro" id="IPR012338">
    <property type="entry name" value="Beta-lactam/transpept-like"/>
</dbReference>
<dbReference type="Pfam" id="PF00768">
    <property type="entry name" value="Peptidase_S11"/>
    <property type="match status" value="1"/>
</dbReference>
<evidence type="ECO:0000256" key="9">
    <source>
        <dbReference type="RuleBase" id="RU004016"/>
    </source>
</evidence>
<dbReference type="PRINTS" id="PR00725">
    <property type="entry name" value="DADACBPTASE1"/>
</dbReference>
<dbReference type="GO" id="GO:0009252">
    <property type="term" value="P:peptidoglycan biosynthetic process"/>
    <property type="evidence" value="ECO:0007669"/>
    <property type="project" value="UniProtKB-KW"/>
</dbReference>
<accession>A0A160PNU8</accession>
<proteinExistence type="inferred from homology"/>
<keyword evidence="14" id="KW-1185">Reference proteome</keyword>
<keyword evidence="13" id="KW-0645">Protease</keyword>
<evidence type="ECO:0000256" key="2">
    <source>
        <dbReference type="ARBA" id="ARBA00022729"/>
    </source>
</evidence>
<keyword evidence="6" id="KW-0961">Cell wall biogenesis/degradation</keyword>
<evidence type="ECO:0000256" key="5">
    <source>
        <dbReference type="ARBA" id="ARBA00022984"/>
    </source>
</evidence>